<feature type="compositionally biased region" description="Basic and acidic residues" evidence="1">
    <location>
        <begin position="278"/>
        <end position="287"/>
    </location>
</feature>
<dbReference type="Gramene" id="Pp3c7_10860V3.3">
    <property type="protein sequence ID" value="Pp3c7_10860V3.3"/>
    <property type="gene ID" value="Pp3c7_10860"/>
</dbReference>
<dbReference type="Gramene" id="Pp3c7_10860V3.4">
    <property type="protein sequence ID" value="Pp3c7_10860V3.4"/>
    <property type="gene ID" value="Pp3c7_10860"/>
</dbReference>
<feature type="compositionally biased region" description="Low complexity" evidence="1">
    <location>
        <begin position="212"/>
        <end position="224"/>
    </location>
</feature>
<reference evidence="5" key="3">
    <citation type="submission" date="2020-12" db="UniProtKB">
        <authorList>
            <consortium name="EnsemblPlants"/>
        </authorList>
    </citation>
    <scope>IDENTIFICATION</scope>
</reference>
<name>A0A2K1KBA0_PHYPA</name>
<feature type="region of interest" description="Disordered" evidence="1">
    <location>
        <begin position="153"/>
        <end position="375"/>
    </location>
</feature>
<dbReference type="EnsemblPlants" id="Pp3c7_10860V3.4">
    <property type="protein sequence ID" value="Pp3c7_10860V3.4"/>
    <property type="gene ID" value="Pp3c7_10860"/>
</dbReference>
<evidence type="ECO:0000259" key="3">
    <source>
        <dbReference type="Pfam" id="PF22932"/>
    </source>
</evidence>
<organism evidence="4">
    <name type="scientific">Physcomitrium patens</name>
    <name type="common">Spreading-leaved earth moss</name>
    <name type="synonym">Physcomitrella patens</name>
    <dbReference type="NCBI Taxonomy" id="3218"/>
    <lineage>
        <taxon>Eukaryota</taxon>
        <taxon>Viridiplantae</taxon>
        <taxon>Streptophyta</taxon>
        <taxon>Embryophyta</taxon>
        <taxon>Bryophyta</taxon>
        <taxon>Bryophytina</taxon>
        <taxon>Bryopsida</taxon>
        <taxon>Funariidae</taxon>
        <taxon>Funariales</taxon>
        <taxon>Funariaceae</taxon>
        <taxon>Physcomitrium</taxon>
    </lineage>
</organism>
<dbReference type="EnsemblPlants" id="Pp3c7_10860V3.3">
    <property type="protein sequence ID" value="Pp3c7_10860V3.3"/>
    <property type="gene ID" value="Pp3c7_10860"/>
</dbReference>
<feature type="domain" description="DUF569" evidence="2">
    <location>
        <begin position="1"/>
        <end position="141"/>
    </location>
</feature>
<proteinExistence type="predicted"/>
<dbReference type="PANTHER" id="PTHR31205:SF69">
    <property type="entry name" value="ACTIN CROSS-LINKING PROTEIN (DUF569)"/>
    <property type="match status" value="1"/>
</dbReference>
<sequence>MEEFAEAYSVRLLAHTGRYLWADPDLKSVSQKKGKDTKGVIWRVELVPERGAIRLKSVHDLYLHASDYAFLLGATGKKVTQSYASKADSSLEWVPEKYTPYVKLKARSNKYLRANRGVPPYRNSVTHDLPVLQGNQHVVLWTVEVVRTKDAPSLQPSRLLTPRHSDATSSKSSSQHNQKEDSSDDEAPHFTPARGSTSRHKLKPTEIPPSAEPSSSSESLSPVSIRRTRAVRVDADSSPPPRWNPPVREDGSPLPPRRRTPPARQDDSPPLPHIRTPLAREDGDSPRPRSPNPRFLEANNSPPPHMKIPSTDDSDSPSPRIRPPTTLESSRNPPRRESSESSVRRSRFKPPDNDEENESSSRGRASFKTAEPKSANARRINYEVAEDDGEVLALEDGTFGTFMFEGSTVDELIEELRRKTKIDDIILCMRNNQKGTLFKMRLALPSNKAPLPVVVVRQNSSFGRKLSTR</sequence>
<dbReference type="CDD" id="cd23340">
    <property type="entry name" value="beta-trefoil_FSCN_ACP-like"/>
    <property type="match status" value="1"/>
</dbReference>
<evidence type="ECO:0000313" key="6">
    <source>
        <dbReference type="Proteomes" id="UP000006727"/>
    </source>
</evidence>
<protein>
    <submittedName>
        <fullName evidence="4 5">Uncharacterized protein</fullName>
    </submittedName>
</protein>
<evidence type="ECO:0000259" key="2">
    <source>
        <dbReference type="Pfam" id="PF04601"/>
    </source>
</evidence>
<dbReference type="Proteomes" id="UP000006727">
    <property type="component" value="Chromosome 7"/>
</dbReference>
<dbReference type="EMBL" id="ABEU02000007">
    <property type="protein sequence ID" value="PNR51053.1"/>
    <property type="molecule type" value="Genomic_DNA"/>
</dbReference>
<dbReference type="PANTHER" id="PTHR31205">
    <property type="entry name" value="ACTIN CROSS-LINKING PROTEIN (DUF569)"/>
    <property type="match status" value="1"/>
</dbReference>
<dbReference type="Gramene" id="Pp3c7_10860V3.6">
    <property type="protein sequence ID" value="Pp3c7_10860V3.6"/>
    <property type="gene ID" value="Pp3c7_10860"/>
</dbReference>
<feature type="compositionally biased region" description="Low complexity" evidence="1">
    <location>
        <begin position="308"/>
        <end position="332"/>
    </location>
</feature>
<dbReference type="RefSeq" id="XP_024380937.1">
    <property type="nucleotide sequence ID" value="XM_024525169.2"/>
</dbReference>
<evidence type="ECO:0000313" key="5">
    <source>
        <dbReference type="EnsemblPlants" id="Pp3c7_10860V3.1"/>
    </source>
</evidence>
<dbReference type="RefSeq" id="XP_024380940.1">
    <property type="nucleotide sequence ID" value="XM_024525172.2"/>
</dbReference>
<dbReference type="EnsemblPlants" id="Pp3c7_10860V3.5">
    <property type="protein sequence ID" value="Pp3c7_10860V3.5"/>
    <property type="gene ID" value="Pp3c7_10860"/>
</dbReference>
<reference evidence="4 6" key="2">
    <citation type="journal article" date="2018" name="Plant J.">
        <title>The Physcomitrella patens chromosome-scale assembly reveals moss genome structure and evolution.</title>
        <authorList>
            <person name="Lang D."/>
            <person name="Ullrich K.K."/>
            <person name="Murat F."/>
            <person name="Fuchs J."/>
            <person name="Jenkins J."/>
            <person name="Haas F.B."/>
            <person name="Piednoel M."/>
            <person name="Gundlach H."/>
            <person name="Van Bel M."/>
            <person name="Meyberg R."/>
            <person name="Vives C."/>
            <person name="Morata J."/>
            <person name="Symeonidi A."/>
            <person name="Hiss M."/>
            <person name="Muchero W."/>
            <person name="Kamisugi Y."/>
            <person name="Saleh O."/>
            <person name="Blanc G."/>
            <person name="Decker E.L."/>
            <person name="van Gessel N."/>
            <person name="Grimwood J."/>
            <person name="Hayes R.D."/>
            <person name="Graham S.W."/>
            <person name="Gunter L.E."/>
            <person name="McDaniel S.F."/>
            <person name="Hoernstein S.N.W."/>
            <person name="Larsson A."/>
            <person name="Li F.W."/>
            <person name="Perroud P.F."/>
            <person name="Phillips J."/>
            <person name="Ranjan P."/>
            <person name="Rokshar D.S."/>
            <person name="Rothfels C.J."/>
            <person name="Schneider L."/>
            <person name="Shu S."/>
            <person name="Stevenson D.W."/>
            <person name="Thummler F."/>
            <person name="Tillich M."/>
            <person name="Villarreal Aguilar J.C."/>
            <person name="Widiez T."/>
            <person name="Wong G.K."/>
            <person name="Wymore A."/>
            <person name="Zhang Y."/>
            <person name="Zimmer A.D."/>
            <person name="Quatrano R.S."/>
            <person name="Mayer K.F.X."/>
            <person name="Goodstein D."/>
            <person name="Casacuberta J.M."/>
            <person name="Vandepoele K."/>
            <person name="Reski R."/>
            <person name="Cuming A.C."/>
            <person name="Tuskan G.A."/>
            <person name="Maumus F."/>
            <person name="Salse J."/>
            <person name="Schmutz J."/>
            <person name="Rensing S.A."/>
        </authorList>
    </citation>
    <scope>NUCLEOTIDE SEQUENCE [LARGE SCALE GENOMIC DNA]</scope>
    <source>
        <strain evidence="5 6">cv. Gransden 2004</strain>
    </source>
</reference>
<reference evidence="4 6" key="1">
    <citation type="journal article" date="2008" name="Science">
        <title>The Physcomitrella genome reveals evolutionary insights into the conquest of land by plants.</title>
        <authorList>
            <person name="Rensing S."/>
            <person name="Lang D."/>
            <person name="Zimmer A."/>
            <person name="Terry A."/>
            <person name="Salamov A."/>
            <person name="Shapiro H."/>
            <person name="Nishiyama T."/>
            <person name="Perroud P.-F."/>
            <person name="Lindquist E."/>
            <person name="Kamisugi Y."/>
            <person name="Tanahashi T."/>
            <person name="Sakakibara K."/>
            <person name="Fujita T."/>
            <person name="Oishi K."/>
            <person name="Shin-I T."/>
            <person name="Kuroki Y."/>
            <person name="Toyoda A."/>
            <person name="Suzuki Y."/>
            <person name="Hashimoto A."/>
            <person name="Yamaguchi K."/>
            <person name="Sugano A."/>
            <person name="Kohara Y."/>
            <person name="Fujiyama A."/>
            <person name="Anterola A."/>
            <person name="Aoki S."/>
            <person name="Ashton N."/>
            <person name="Barbazuk W.B."/>
            <person name="Barker E."/>
            <person name="Bennetzen J."/>
            <person name="Bezanilla M."/>
            <person name="Blankenship R."/>
            <person name="Cho S.H."/>
            <person name="Dutcher S."/>
            <person name="Estelle M."/>
            <person name="Fawcett J.A."/>
            <person name="Gundlach H."/>
            <person name="Hanada K."/>
            <person name="Heyl A."/>
            <person name="Hicks K.A."/>
            <person name="Hugh J."/>
            <person name="Lohr M."/>
            <person name="Mayer K."/>
            <person name="Melkozernov A."/>
            <person name="Murata T."/>
            <person name="Nelson D."/>
            <person name="Pils B."/>
            <person name="Prigge M."/>
            <person name="Reiss B."/>
            <person name="Renner T."/>
            <person name="Rombauts S."/>
            <person name="Rushton P."/>
            <person name="Sanderfoot A."/>
            <person name="Schween G."/>
            <person name="Shiu S.-H."/>
            <person name="Stueber K."/>
            <person name="Theodoulou F.L."/>
            <person name="Tu H."/>
            <person name="Van de Peer Y."/>
            <person name="Verrier P.J."/>
            <person name="Waters E."/>
            <person name="Wood A."/>
            <person name="Yang L."/>
            <person name="Cove D."/>
            <person name="Cuming A."/>
            <person name="Hasebe M."/>
            <person name="Lucas S."/>
            <person name="Mishler D.B."/>
            <person name="Reski R."/>
            <person name="Grigoriev I."/>
            <person name="Quatrano R.S."/>
            <person name="Boore J.L."/>
        </authorList>
    </citation>
    <scope>NUCLEOTIDE SEQUENCE [LARGE SCALE GENOMIC DNA]</scope>
    <source>
        <strain evidence="5 6">cv. Gransden 2004</strain>
    </source>
</reference>
<dbReference type="InterPro" id="IPR007679">
    <property type="entry name" value="DUF569"/>
</dbReference>
<dbReference type="Gramene" id="Pp3c7_10860V3.2">
    <property type="protein sequence ID" value="Pp3c7_10860V3.2"/>
    <property type="gene ID" value="Pp3c7_10860"/>
</dbReference>
<dbReference type="FunCoup" id="A0A2K1KBA0">
    <property type="interactions" value="1496"/>
</dbReference>
<dbReference type="GeneID" id="112284855"/>
<dbReference type="Gramene" id="Pp3c7_10860V3.1">
    <property type="protein sequence ID" value="Pp3c7_10860V3.1"/>
    <property type="gene ID" value="Pp3c7_10860"/>
</dbReference>
<dbReference type="RefSeq" id="XP_024380939.1">
    <property type="nucleotide sequence ID" value="XM_024525171.2"/>
</dbReference>
<feature type="compositionally biased region" description="Basic and acidic residues" evidence="1">
    <location>
        <begin position="334"/>
        <end position="343"/>
    </location>
</feature>
<dbReference type="STRING" id="3218.A0A2K1KBA0"/>
<dbReference type="EnsemblPlants" id="Pp3c7_10860V3.1">
    <property type="protein sequence ID" value="Pp3c7_10860V3.1"/>
    <property type="gene ID" value="Pp3c7_10860"/>
</dbReference>
<dbReference type="Gramene" id="Pp3c7_10860V3.5">
    <property type="protein sequence ID" value="Pp3c7_10860V3.5"/>
    <property type="gene ID" value="Pp3c7_10860"/>
</dbReference>
<dbReference type="Gramene" id="Pp3c7_10860V3.7">
    <property type="protein sequence ID" value="Pp3c7_10860V3.7"/>
    <property type="gene ID" value="Pp3c7_10860"/>
</dbReference>
<feature type="domain" description="DUF569" evidence="3">
    <location>
        <begin position="377"/>
        <end position="456"/>
    </location>
</feature>
<dbReference type="InterPro" id="IPR008999">
    <property type="entry name" value="Actin-crosslinking"/>
</dbReference>
<evidence type="ECO:0000313" key="4">
    <source>
        <dbReference type="EMBL" id="PNR51053.1"/>
    </source>
</evidence>
<dbReference type="SUPFAM" id="SSF50405">
    <property type="entry name" value="Actin-crosslinking proteins"/>
    <property type="match status" value="1"/>
</dbReference>
<dbReference type="RefSeq" id="XP_024380938.1">
    <property type="nucleotide sequence ID" value="XM_024525170.2"/>
</dbReference>
<dbReference type="AlphaFoldDB" id="A0A2K1KBA0"/>
<dbReference type="Gene3D" id="2.80.10.50">
    <property type="match status" value="1"/>
</dbReference>
<dbReference type="Pfam" id="PF22932">
    <property type="entry name" value="Ubiq_DUF_assoc"/>
    <property type="match status" value="1"/>
</dbReference>
<dbReference type="EnsemblPlants" id="Pp3c7_10860V3.7">
    <property type="protein sequence ID" value="Pp3c7_10860V3.7"/>
    <property type="gene ID" value="Pp3c7_10860"/>
</dbReference>
<dbReference type="KEGG" id="ppp:112284855"/>
<dbReference type="OrthoDB" id="2432302at2759"/>
<dbReference type="InterPro" id="IPR054726">
    <property type="entry name" value="Ubiq_DUF569-assoc"/>
</dbReference>
<gene>
    <name evidence="5" type="primary">LOC112284855</name>
    <name evidence="4" type="ORF">PHYPA_010239</name>
</gene>
<dbReference type="Pfam" id="PF04601">
    <property type="entry name" value="DUF569"/>
    <property type="match status" value="1"/>
</dbReference>
<accession>A0A2K1KBA0</accession>
<dbReference type="EnsemblPlants" id="Pp3c7_10860V3.2">
    <property type="protein sequence ID" value="Pp3c7_10860V3.2"/>
    <property type="gene ID" value="Pp3c7_10860"/>
</dbReference>
<dbReference type="RefSeq" id="XP_024380936.1">
    <property type="nucleotide sequence ID" value="XM_024525168.2"/>
</dbReference>
<feature type="compositionally biased region" description="Polar residues" evidence="1">
    <location>
        <begin position="167"/>
        <end position="176"/>
    </location>
</feature>
<keyword evidence="6" id="KW-1185">Reference proteome</keyword>
<dbReference type="PaxDb" id="3218-PP1S87_107V6.1"/>
<dbReference type="EnsemblPlants" id="Pp3c7_10860V3.6">
    <property type="protein sequence ID" value="Pp3c7_10860V3.6"/>
    <property type="gene ID" value="Pp3c7_10860"/>
</dbReference>
<evidence type="ECO:0000256" key="1">
    <source>
        <dbReference type="SAM" id="MobiDB-lite"/>
    </source>
</evidence>